<dbReference type="Proteomes" id="UP000190813">
    <property type="component" value="Unassembled WGS sequence"/>
</dbReference>
<comment type="caution">
    <text evidence="3">The sequence shown here is derived from an EMBL/GenBank/DDBJ whole genome shotgun (WGS) entry which is preliminary data.</text>
</comment>
<proteinExistence type="predicted"/>
<keyword evidence="2" id="KW-1133">Transmembrane helix</keyword>
<keyword evidence="4" id="KW-1185">Reference proteome</keyword>
<gene>
    <name evidence="3" type="ORF">BAZ10_00065</name>
</gene>
<keyword evidence="2" id="KW-0472">Membrane</keyword>
<dbReference type="RefSeq" id="WP_078770591.1">
    <property type="nucleotide sequence ID" value="NZ_CBCSBR010000038.1"/>
</dbReference>
<dbReference type="AlphaFoldDB" id="A0A1T3MWS6"/>
<evidence type="ECO:0000256" key="1">
    <source>
        <dbReference type="SAM" id="MobiDB-lite"/>
    </source>
</evidence>
<reference evidence="3 4" key="1">
    <citation type="submission" date="2016-06" db="EMBL/GenBank/DDBJ databases">
        <title>Revisiting the taxonomy of the Elizabethkingia Genus based on Whole-Genome Sequencing, Optical Mapping, and MALDI-TOF.</title>
        <authorList>
            <person name="Nicholson A.C."/>
        </authorList>
    </citation>
    <scope>NUCLEOTIDE SEQUENCE [LARGE SCALE GENOMIC DNA]</scope>
    <source>
        <strain evidence="3 4">G4070</strain>
    </source>
</reference>
<feature type="region of interest" description="Disordered" evidence="1">
    <location>
        <begin position="61"/>
        <end position="80"/>
    </location>
</feature>
<feature type="transmembrane region" description="Helical" evidence="2">
    <location>
        <begin position="14"/>
        <end position="33"/>
    </location>
</feature>
<evidence type="ECO:0000256" key="2">
    <source>
        <dbReference type="SAM" id="Phobius"/>
    </source>
</evidence>
<accession>A0A1T3MWS6</accession>
<protein>
    <submittedName>
        <fullName evidence="3">Uncharacterized protein</fullName>
    </submittedName>
</protein>
<organism evidence="3 4">
    <name type="scientific">Elizabethkingia occulta</name>
    <dbReference type="NCBI Taxonomy" id="1867263"/>
    <lineage>
        <taxon>Bacteria</taxon>
        <taxon>Pseudomonadati</taxon>
        <taxon>Bacteroidota</taxon>
        <taxon>Flavobacteriia</taxon>
        <taxon>Flavobacteriales</taxon>
        <taxon>Weeksellaceae</taxon>
        <taxon>Elizabethkingia</taxon>
    </lineage>
</organism>
<dbReference type="EMBL" id="MAHX01000004">
    <property type="protein sequence ID" value="OPC68976.1"/>
    <property type="molecule type" value="Genomic_DNA"/>
</dbReference>
<evidence type="ECO:0000313" key="4">
    <source>
        <dbReference type="Proteomes" id="UP000190813"/>
    </source>
</evidence>
<name>A0A1T3MWS6_9FLAO</name>
<keyword evidence="2" id="KW-0812">Transmembrane</keyword>
<evidence type="ECO:0000313" key="3">
    <source>
        <dbReference type="EMBL" id="OPC68976.1"/>
    </source>
</evidence>
<sequence length="285" mass="32094">MEEKQPQRLNKNKIFLISGVAAAILIVCAFIFLRKSDPTAPGSQKPRIKDSTLVKKNDSLVKPKDSIDNNGAEGEEESPYTEYQVIANTVPLSSGKLNFGDKVFVDESKSDADYKTVILQNPFQFPNAAKYRVNTNFFIESYRFDEYKTNFSLPPFSSLYTGVKKLLLNENYSDGNKYSITQNKERAKSCVAFGDFDGDGIRDVAILMDNNEKQISRLLIICSNEVTKQPYIAFAENYSDKVKIRTDMTEYAPPRPNAVIVTSDDISLSVAYDKESQKFKISTSE</sequence>